<dbReference type="SUPFAM" id="SSF52540">
    <property type="entry name" value="P-loop containing nucleoside triphosphate hydrolases"/>
    <property type="match status" value="1"/>
</dbReference>
<dbReference type="Gene3D" id="1.25.40.10">
    <property type="entry name" value="Tetratricopeptide repeat domain"/>
    <property type="match status" value="2"/>
</dbReference>
<dbReference type="PANTHER" id="PTHR47691:SF3">
    <property type="entry name" value="HTH-TYPE TRANSCRIPTIONAL REGULATOR RV0890C-RELATED"/>
    <property type="match status" value="1"/>
</dbReference>
<organism evidence="2 3">
    <name type="scientific">Kibdelosporangium persicum</name>
    <dbReference type="NCBI Taxonomy" id="2698649"/>
    <lineage>
        <taxon>Bacteria</taxon>
        <taxon>Bacillati</taxon>
        <taxon>Actinomycetota</taxon>
        <taxon>Actinomycetes</taxon>
        <taxon>Pseudonocardiales</taxon>
        <taxon>Pseudonocardiaceae</taxon>
        <taxon>Kibdelosporangium</taxon>
    </lineage>
</organism>
<accession>A0ABX2F816</accession>
<dbReference type="Pfam" id="PF13560">
    <property type="entry name" value="HTH_31"/>
    <property type="match status" value="1"/>
</dbReference>
<dbReference type="EMBL" id="JAAATY010000013">
    <property type="protein sequence ID" value="NRN67289.1"/>
    <property type="molecule type" value="Genomic_DNA"/>
</dbReference>
<dbReference type="InterPro" id="IPR010982">
    <property type="entry name" value="Lambda_DNA-bd_dom_sf"/>
</dbReference>
<evidence type="ECO:0000313" key="2">
    <source>
        <dbReference type="EMBL" id="NRN67289.1"/>
    </source>
</evidence>
<dbReference type="PANTHER" id="PTHR47691">
    <property type="entry name" value="REGULATOR-RELATED"/>
    <property type="match status" value="1"/>
</dbReference>
<dbReference type="SMART" id="SM00382">
    <property type="entry name" value="AAA"/>
    <property type="match status" value="1"/>
</dbReference>
<dbReference type="InterPro" id="IPR001387">
    <property type="entry name" value="Cro/C1-type_HTH"/>
</dbReference>
<name>A0ABX2F816_9PSEU</name>
<dbReference type="SUPFAM" id="SSF47413">
    <property type="entry name" value="lambda repressor-like DNA-binding domains"/>
    <property type="match status" value="1"/>
</dbReference>
<dbReference type="SMART" id="SM00530">
    <property type="entry name" value="HTH_XRE"/>
    <property type="match status" value="1"/>
</dbReference>
<evidence type="ECO:0000313" key="3">
    <source>
        <dbReference type="Proteomes" id="UP000763557"/>
    </source>
</evidence>
<dbReference type="PROSITE" id="PS50943">
    <property type="entry name" value="HTH_CROC1"/>
    <property type="match status" value="1"/>
</dbReference>
<dbReference type="Gene3D" id="1.10.260.40">
    <property type="entry name" value="lambda repressor-like DNA-binding domains"/>
    <property type="match status" value="1"/>
</dbReference>
<evidence type="ECO:0000259" key="1">
    <source>
        <dbReference type="PROSITE" id="PS50943"/>
    </source>
</evidence>
<dbReference type="Gene3D" id="3.40.50.300">
    <property type="entry name" value="P-loop containing nucleotide triphosphate hydrolases"/>
    <property type="match status" value="1"/>
</dbReference>
<dbReference type="InterPro" id="IPR019734">
    <property type="entry name" value="TPR_rpt"/>
</dbReference>
<comment type="caution">
    <text evidence="2">The sequence shown here is derived from an EMBL/GenBank/DDBJ whole genome shotgun (WGS) entry which is preliminary data.</text>
</comment>
<dbReference type="CDD" id="cd00093">
    <property type="entry name" value="HTH_XRE"/>
    <property type="match status" value="1"/>
</dbReference>
<dbReference type="RefSeq" id="WP_173134792.1">
    <property type="nucleotide sequence ID" value="NZ_CBCSGW010000012.1"/>
</dbReference>
<gene>
    <name evidence="2" type="ORF">GC106_45220</name>
</gene>
<dbReference type="InterPro" id="IPR011990">
    <property type="entry name" value="TPR-like_helical_dom_sf"/>
</dbReference>
<keyword evidence="3" id="KW-1185">Reference proteome</keyword>
<dbReference type="Pfam" id="PF13424">
    <property type="entry name" value="TPR_12"/>
    <property type="match status" value="1"/>
</dbReference>
<dbReference type="PRINTS" id="PR00364">
    <property type="entry name" value="DISEASERSIST"/>
</dbReference>
<proteinExistence type="predicted"/>
<protein>
    <submittedName>
        <fullName evidence="2">ATP-, maltotriose-and DNA-dependent transcriptional regulator MalT</fullName>
    </submittedName>
</protein>
<sequence length="752" mass="82470">MDRTDEKASALGRLLLRHRLGAGLTQEDLAAASGVSVRALRDLERGHAQAAQRRSAEALADALRLTGSERQVFLTVAQDSRRRTSRPTAVTALCALPPEIPDLLGRERELAQIRHEAAAGGTVVVIGHPGIGKTALAVSAAHQLRPEFPDGCFAVDLRGMDDQPIAARVALDRLLRALGVPTPEAPMSETEQSNLLRMRLDGRRVLVLLDNAANEEQVRPLLTTVPGCLTLVTCRRTLAGLEAARWVWLDPLTERDAVDLLATIAGRDRVAAEPAVAAELVSLCGRLPLALRIAGNRLATRPNWTLAYLTAQLRDERTRLSSLSAGDLQVRSAFEISYRRLSAAAQLVFRRLSVIPGADFDAELAELATGVTELDTRVTLDVLVDANLLQASPSPGRFQFHDLIRLFAGERMSDEEEPAERERLTHAVLGHLLGTASAAARVFYPDALETGEFSSRDAAAGWLEREQSNWMAAQREAARLGRHDDVLELAKAMHWYSDNWSMRNPWDEVFRLGVEAARALGTRPDEAKLLNFLGWAQVYCMGDYETGYATHQRALAVATEADDRLEQAWAHAYLGAALMHMGRPAEALEYARQSCDLAGEFGFWSMRLSLRNRLGRVLQALGRHDEALSVHNDLLAEADRHRDDATAETRLWMTAMVLLEVGHCLSGLKQWRQAAETFGRAREAFAASNLSGIEGEAAQYEGTAWREAGEYELARERLQQALLALSGAAADSRRRQILAELAQLPENGSAGP</sequence>
<dbReference type="SUPFAM" id="SSF48452">
    <property type="entry name" value="TPR-like"/>
    <property type="match status" value="1"/>
</dbReference>
<reference evidence="2 3" key="1">
    <citation type="submission" date="2020-01" db="EMBL/GenBank/DDBJ databases">
        <title>Kibdelosporangium persica a novel Actinomycetes from a hot desert in Iran.</title>
        <authorList>
            <person name="Safaei N."/>
            <person name="Zaburannyi N."/>
            <person name="Mueller R."/>
            <person name="Wink J."/>
        </authorList>
    </citation>
    <scope>NUCLEOTIDE SEQUENCE [LARGE SCALE GENOMIC DNA]</scope>
    <source>
        <strain evidence="2 3">4NS15</strain>
    </source>
</reference>
<dbReference type="Proteomes" id="UP000763557">
    <property type="component" value="Unassembled WGS sequence"/>
</dbReference>
<dbReference type="SMART" id="SM00028">
    <property type="entry name" value="TPR"/>
    <property type="match status" value="5"/>
</dbReference>
<dbReference type="InterPro" id="IPR027417">
    <property type="entry name" value="P-loop_NTPase"/>
</dbReference>
<dbReference type="InterPro" id="IPR003593">
    <property type="entry name" value="AAA+_ATPase"/>
</dbReference>
<feature type="domain" description="HTH cro/C1-type" evidence="1">
    <location>
        <begin position="15"/>
        <end position="70"/>
    </location>
</feature>